<dbReference type="CDD" id="cd06171">
    <property type="entry name" value="Sigma70_r4"/>
    <property type="match status" value="1"/>
</dbReference>
<sequence>MVRMLPDDALTRAQQGDPAGFEWIYSQLSPLVLGYFSGRGAEDPEGLTQEVFLTVFTKVTSLQGGPGALRTFVFSVAHARWVDEVRRKARGPVLTGYEPETDSRTSASAESVALDRFGEGNVEELLAALKDEHREVLLLRIVAGLTLEQVGDVMDRSTGSIKQLQRRGLLRLKELVELNQKEAS</sequence>
<keyword evidence="2" id="KW-0805">Transcription regulation</keyword>
<dbReference type="InterPro" id="IPR013324">
    <property type="entry name" value="RNA_pol_sigma_r3/r4-like"/>
</dbReference>
<dbReference type="GO" id="GO:0006352">
    <property type="term" value="P:DNA-templated transcription initiation"/>
    <property type="evidence" value="ECO:0007669"/>
    <property type="project" value="InterPro"/>
</dbReference>
<evidence type="ECO:0000256" key="1">
    <source>
        <dbReference type="ARBA" id="ARBA00010641"/>
    </source>
</evidence>
<dbReference type="InterPro" id="IPR007630">
    <property type="entry name" value="RNA_pol_sigma70_r4"/>
</dbReference>
<dbReference type="NCBIfam" id="TIGR02937">
    <property type="entry name" value="sigma70-ECF"/>
    <property type="match status" value="1"/>
</dbReference>
<keyword evidence="9" id="KW-1185">Reference proteome</keyword>
<dbReference type="EMBL" id="SMTK01000004">
    <property type="protein sequence ID" value="TDK24771.1"/>
    <property type="molecule type" value="Genomic_DNA"/>
</dbReference>
<evidence type="ECO:0000313" key="8">
    <source>
        <dbReference type="EMBL" id="TDK24771.1"/>
    </source>
</evidence>
<dbReference type="InterPro" id="IPR007627">
    <property type="entry name" value="RNA_pol_sigma70_r2"/>
</dbReference>
<dbReference type="PANTHER" id="PTHR43133">
    <property type="entry name" value="RNA POLYMERASE ECF-TYPE SIGMA FACTO"/>
    <property type="match status" value="1"/>
</dbReference>
<evidence type="ECO:0000256" key="3">
    <source>
        <dbReference type="ARBA" id="ARBA00023082"/>
    </source>
</evidence>
<organism evidence="8 9">
    <name type="scientific">Arthrobacter crusticola</name>
    <dbReference type="NCBI Taxonomy" id="2547960"/>
    <lineage>
        <taxon>Bacteria</taxon>
        <taxon>Bacillati</taxon>
        <taxon>Actinomycetota</taxon>
        <taxon>Actinomycetes</taxon>
        <taxon>Micrococcales</taxon>
        <taxon>Micrococcaceae</taxon>
        <taxon>Arthrobacter</taxon>
    </lineage>
</organism>
<dbReference type="Gene3D" id="1.10.1740.10">
    <property type="match status" value="1"/>
</dbReference>
<reference evidence="8 9" key="1">
    <citation type="submission" date="2019-03" db="EMBL/GenBank/DDBJ databases">
        <title>Arthrobacter sp. nov., an bacterium isolated from biocrust in Mu Us Desert.</title>
        <authorList>
            <person name="Lixiong L."/>
        </authorList>
    </citation>
    <scope>NUCLEOTIDE SEQUENCE [LARGE SCALE GENOMIC DNA]</scope>
    <source>
        <strain evidence="8 9">SLN-3</strain>
    </source>
</reference>
<gene>
    <name evidence="8" type="ORF">E2F48_13265</name>
</gene>
<dbReference type="SUPFAM" id="SSF88659">
    <property type="entry name" value="Sigma3 and sigma4 domains of RNA polymerase sigma factors"/>
    <property type="match status" value="1"/>
</dbReference>
<dbReference type="InterPro" id="IPR013325">
    <property type="entry name" value="RNA_pol_sigma_r2"/>
</dbReference>
<accession>A0A4R5TUQ8</accession>
<feature type="domain" description="RNA polymerase sigma-70 region 4" evidence="7">
    <location>
        <begin position="125"/>
        <end position="174"/>
    </location>
</feature>
<name>A0A4R5TUQ8_9MICC</name>
<dbReference type="GO" id="GO:0003677">
    <property type="term" value="F:DNA binding"/>
    <property type="evidence" value="ECO:0007669"/>
    <property type="project" value="UniProtKB-KW"/>
</dbReference>
<evidence type="ECO:0000313" key="9">
    <source>
        <dbReference type="Proteomes" id="UP000295411"/>
    </source>
</evidence>
<dbReference type="InterPro" id="IPR036388">
    <property type="entry name" value="WH-like_DNA-bd_sf"/>
</dbReference>
<dbReference type="AlphaFoldDB" id="A0A4R5TUQ8"/>
<dbReference type="SUPFAM" id="SSF88946">
    <property type="entry name" value="Sigma2 domain of RNA polymerase sigma factors"/>
    <property type="match status" value="1"/>
</dbReference>
<proteinExistence type="inferred from homology"/>
<keyword evidence="4" id="KW-0238">DNA-binding</keyword>
<comment type="caution">
    <text evidence="8">The sequence shown here is derived from an EMBL/GenBank/DDBJ whole genome shotgun (WGS) entry which is preliminary data.</text>
</comment>
<protein>
    <submittedName>
        <fullName evidence="8">RNA polymerase sigma factor</fullName>
    </submittedName>
</protein>
<evidence type="ECO:0000259" key="6">
    <source>
        <dbReference type="Pfam" id="PF04542"/>
    </source>
</evidence>
<dbReference type="Pfam" id="PF04545">
    <property type="entry name" value="Sigma70_r4"/>
    <property type="match status" value="1"/>
</dbReference>
<keyword evidence="5" id="KW-0804">Transcription</keyword>
<dbReference type="PANTHER" id="PTHR43133:SF8">
    <property type="entry name" value="RNA POLYMERASE SIGMA FACTOR HI_1459-RELATED"/>
    <property type="match status" value="1"/>
</dbReference>
<dbReference type="Gene3D" id="1.10.10.10">
    <property type="entry name" value="Winged helix-like DNA-binding domain superfamily/Winged helix DNA-binding domain"/>
    <property type="match status" value="1"/>
</dbReference>
<dbReference type="RefSeq" id="WP_133404436.1">
    <property type="nucleotide sequence ID" value="NZ_SMTK01000004.1"/>
</dbReference>
<dbReference type="Proteomes" id="UP000295411">
    <property type="component" value="Unassembled WGS sequence"/>
</dbReference>
<dbReference type="Pfam" id="PF04542">
    <property type="entry name" value="Sigma70_r2"/>
    <property type="match status" value="1"/>
</dbReference>
<evidence type="ECO:0000256" key="4">
    <source>
        <dbReference type="ARBA" id="ARBA00023125"/>
    </source>
</evidence>
<feature type="domain" description="RNA polymerase sigma-70 region 2" evidence="6">
    <location>
        <begin position="28"/>
        <end position="90"/>
    </location>
</feature>
<dbReference type="OrthoDB" id="5501064at2"/>
<evidence type="ECO:0000259" key="7">
    <source>
        <dbReference type="Pfam" id="PF04545"/>
    </source>
</evidence>
<dbReference type="GO" id="GO:0016987">
    <property type="term" value="F:sigma factor activity"/>
    <property type="evidence" value="ECO:0007669"/>
    <property type="project" value="UniProtKB-KW"/>
</dbReference>
<dbReference type="InterPro" id="IPR039425">
    <property type="entry name" value="RNA_pol_sigma-70-like"/>
</dbReference>
<dbReference type="InterPro" id="IPR014284">
    <property type="entry name" value="RNA_pol_sigma-70_dom"/>
</dbReference>
<evidence type="ECO:0000256" key="2">
    <source>
        <dbReference type="ARBA" id="ARBA00023015"/>
    </source>
</evidence>
<comment type="similarity">
    <text evidence="1">Belongs to the sigma-70 factor family. ECF subfamily.</text>
</comment>
<keyword evidence="3" id="KW-0731">Sigma factor</keyword>
<evidence type="ECO:0000256" key="5">
    <source>
        <dbReference type="ARBA" id="ARBA00023163"/>
    </source>
</evidence>